<dbReference type="EMBL" id="JAJAUY010000018">
    <property type="protein sequence ID" value="MCB5179233.1"/>
    <property type="molecule type" value="Genomic_DNA"/>
</dbReference>
<evidence type="ECO:0000313" key="2">
    <source>
        <dbReference type="Proteomes" id="UP001199054"/>
    </source>
</evidence>
<name>A0ABS8B3N5_9ACTN</name>
<proteinExistence type="predicted"/>
<dbReference type="RefSeq" id="WP_226726044.1">
    <property type="nucleotide sequence ID" value="NZ_JAJAUY010000018.1"/>
</dbReference>
<accession>A0ABS8B3N5</accession>
<dbReference type="Proteomes" id="UP001199054">
    <property type="component" value="Unassembled WGS sequence"/>
</dbReference>
<protein>
    <submittedName>
        <fullName evidence="1">Uncharacterized protein</fullName>
    </submittedName>
</protein>
<reference evidence="1 2" key="1">
    <citation type="submission" date="2021-10" db="EMBL/GenBank/DDBJ databases">
        <title>Streptomyces sp. strain SMC 277, a novel streptomycete isolated from soil.</title>
        <authorList>
            <person name="Chanama M."/>
        </authorList>
    </citation>
    <scope>NUCLEOTIDE SEQUENCE [LARGE SCALE GENOMIC DNA]</scope>
    <source>
        <strain evidence="1 2">SMC 277</strain>
    </source>
</reference>
<keyword evidence="2" id="KW-1185">Reference proteome</keyword>
<sequence length="130" mass="13821">MPRSAKKARRLVAEGRTYLWTVRHGHRVLEGGGCRKTLTLHAQPSGTGGLLRIVFDEGPGRYVAGFTAGSGEVGAVGVGALNLHEPGTVRFLLDAALARGWEPGERRETAVDGWGFLEAAVARPHVSPRG</sequence>
<comment type="caution">
    <text evidence="1">The sequence shown here is derived from an EMBL/GenBank/DDBJ whole genome shotgun (WGS) entry which is preliminary data.</text>
</comment>
<organism evidence="1 2">
    <name type="scientific">Streptomyces antimicrobicus</name>
    <dbReference type="NCBI Taxonomy" id="2883108"/>
    <lineage>
        <taxon>Bacteria</taxon>
        <taxon>Bacillati</taxon>
        <taxon>Actinomycetota</taxon>
        <taxon>Actinomycetes</taxon>
        <taxon>Kitasatosporales</taxon>
        <taxon>Streptomycetaceae</taxon>
        <taxon>Streptomyces</taxon>
    </lineage>
</organism>
<evidence type="ECO:0000313" key="1">
    <source>
        <dbReference type="EMBL" id="MCB5179233.1"/>
    </source>
</evidence>
<gene>
    <name evidence="1" type="ORF">LG632_07500</name>
</gene>